<sequence length="160" mass="17280">MSESMKQKLAQAMAELEAVQEAVARAENELDQASATARSRDRTVEVTVGPQGELTGLKFPDGRFRSLPGPQLAASVLEAVQEARAKMAQRVRETFAPLAEQQGGGPTGMRGIDIDWDRLFGAALDDGTAGGRGRAARDRLRDEIHEDTDDNRHQGRGGQP</sequence>
<name>A0A101N0L5_9ACTN</name>
<dbReference type="RefSeq" id="WP_031049879.1">
    <property type="nucleotide sequence ID" value="NZ_JBIBIH010000004.1"/>
</dbReference>
<dbReference type="GO" id="GO:0003677">
    <property type="term" value="F:DNA binding"/>
    <property type="evidence" value="ECO:0007669"/>
    <property type="project" value="InterPro"/>
</dbReference>
<dbReference type="Pfam" id="PF02575">
    <property type="entry name" value="YbaB_DNA_bd"/>
    <property type="match status" value="1"/>
</dbReference>
<proteinExistence type="predicted"/>
<dbReference type="OrthoDB" id="4313934at2"/>
<dbReference type="InterPro" id="IPR036894">
    <property type="entry name" value="YbaB-like_sf"/>
</dbReference>
<evidence type="ECO:0000256" key="1">
    <source>
        <dbReference type="SAM" id="Coils"/>
    </source>
</evidence>
<feature type="region of interest" description="Disordered" evidence="2">
    <location>
        <begin position="123"/>
        <end position="160"/>
    </location>
</feature>
<dbReference type="SUPFAM" id="SSF82607">
    <property type="entry name" value="YbaB-like"/>
    <property type="match status" value="1"/>
</dbReference>
<dbReference type="EMBL" id="LMWM01000031">
    <property type="protein sequence ID" value="KUM84379.1"/>
    <property type="molecule type" value="Genomic_DNA"/>
</dbReference>
<evidence type="ECO:0000313" key="3">
    <source>
        <dbReference type="EMBL" id="KUM84379.1"/>
    </source>
</evidence>
<evidence type="ECO:0008006" key="5">
    <source>
        <dbReference type="Google" id="ProtNLM"/>
    </source>
</evidence>
<protein>
    <recommendedName>
        <fullName evidence="5">YbaB/EbfC family nucleoid-associated protein</fullName>
    </recommendedName>
</protein>
<feature type="coiled-coil region" evidence="1">
    <location>
        <begin position="2"/>
        <end position="36"/>
    </location>
</feature>
<evidence type="ECO:0000313" key="4">
    <source>
        <dbReference type="Proteomes" id="UP000053039"/>
    </source>
</evidence>
<gene>
    <name evidence="3" type="ORF">AQI94_31330</name>
</gene>
<dbReference type="AlphaFoldDB" id="A0A101N0L5"/>
<evidence type="ECO:0000256" key="2">
    <source>
        <dbReference type="SAM" id="MobiDB-lite"/>
    </source>
</evidence>
<dbReference type="InterPro" id="IPR004401">
    <property type="entry name" value="YbaB/EbfC"/>
</dbReference>
<comment type="caution">
    <text evidence="3">The sequence shown here is derived from an EMBL/GenBank/DDBJ whole genome shotgun (WGS) entry which is preliminary data.</text>
</comment>
<keyword evidence="1" id="KW-0175">Coiled coil</keyword>
<reference evidence="3 4" key="1">
    <citation type="submission" date="2015-10" db="EMBL/GenBank/DDBJ databases">
        <title>Draft genome sequence of Streptomyces pseudovenezuelae DSM 40212, type strain for the species Streptomyces pseudovenezuelae.</title>
        <authorList>
            <person name="Ruckert C."/>
            <person name="Winkler A."/>
            <person name="Kalinowski J."/>
            <person name="Kampfer P."/>
            <person name="Glaeser S."/>
        </authorList>
    </citation>
    <scope>NUCLEOTIDE SEQUENCE [LARGE SCALE GENOMIC DNA]</scope>
    <source>
        <strain evidence="3 4">DSM 40212</strain>
    </source>
</reference>
<dbReference type="Proteomes" id="UP000053039">
    <property type="component" value="Unassembled WGS sequence"/>
</dbReference>
<feature type="compositionally biased region" description="Basic and acidic residues" evidence="2">
    <location>
        <begin position="135"/>
        <end position="144"/>
    </location>
</feature>
<organism evidence="3 4">
    <name type="scientific">Streptomyces pseudovenezuelae</name>
    <dbReference type="NCBI Taxonomy" id="67350"/>
    <lineage>
        <taxon>Bacteria</taxon>
        <taxon>Bacillati</taxon>
        <taxon>Actinomycetota</taxon>
        <taxon>Actinomycetes</taxon>
        <taxon>Kitasatosporales</taxon>
        <taxon>Streptomycetaceae</taxon>
        <taxon>Streptomyces</taxon>
        <taxon>Streptomyces aurantiacus group</taxon>
    </lineage>
</organism>
<dbReference type="Gene3D" id="3.30.1310.10">
    <property type="entry name" value="Nucleoid-associated protein YbaB-like domain"/>
    <property type="match status" value="1"/>
</dbReference>
<accession>A0A101N0L5</accession>